<keyword evidence="2" id="KW-0812">Transmembrane</keyword>
<dbReference type="PROSITE" id="PS50213">
    <property type="entry name" value="FAS1"/>
    <property type="match status" value="1"/>
</dbReference>
<name>A0A2P6RAJ6_ROSCH</name>
<dbReference type="Proteomes" id="UP000238479">
    <property type="component" value="Chromosome 3"/>
</dbReference>
<dbReference type="OMA" id="QSIQPDF"/>
<proteinExistence type="inferred from homology"/>
<dbReference type="InterPro" id="IPR000782">
    <property type="entry name" value="FAS1_domain"/>
</dbReference>
<keyword evidence="2" id="KW-1133">Transmembrane helix</keyword>
<dbReference type="EMBL" id="PDCK01000041">
    <property type="protein sequence ID" value="PRQ43448.1"/>
    <property type="molecule type" value="Genomic_DNA"/>
</dbReference>
<evidence type="ECO:0000313" key="4">
    <source>
        <dbReference type="EMBL" id="PRQ43448.1"/>
    </source>
</evidence>
<feature type="transmembrane region" description="Helical" evidence="2">
    <location>
        <begin position="12"/>
        <end position="31"/>
    </location>
</feature>
<dbReference type="PANTHER" id="PTHR37232:SF2">
    <property type="entry name" value="FAS1 DOMAIN-CONTAINING PROTEIN"/>
    <property type="match status" value="1"/>
</dbReference>
<accession>A0A2P6RAJ6</accession>
<keyword evidence="5" id="KW-1185">Reference proteome</keyword>
<evidence type="ECO:0000256" key="2">
    <source>
        <dbReference type="SAM" id="Phobius"/>
    </source>
</evidence>
<evidence type="ECO:0000256" key="1">
    <source>
        <dbReference type="ARBA" id="ARBA00007843"/>
    </source>
</evidence>
<keyword evidence="2" id="KW-0472">Membrane</keyword>
<dbReference type="PANTHER" id="PTHR37232">
    <property type="entry name" value="FASCICLIN DOMAIN PROTEIN"/>
    <property type="match status" value="1"/>
</dbReference>
<evidence type="ECO:0000259" key="3">
    <source>
        <dbReference type="PROSITE" id="PS50213"/>
    </source>
</evidence>
<protein>
    <submittedName>
        <fullName evidence="4">Putative FAS1 domain-containing protein</fullName>
    </submittedName>
</protein>
<comment type="similarity">
    <text evidence="1">Belongs to the fasciclin-like AGP family.</text>
</comment>
<dbReference type="STRING" id="74649.A0A2P6RAJ6"/>
<feature type="domain" description="FAS1" evidence="3">
    <location>
        <begin position="27"/>
        <end position="158"/>
    </location>
</feature>
<dbReference type="AlphaFoldDB" id="A0A2P6RAJ6"/>
<dbReference type="SUPFAM" id="SSF82153">
    <property type="entry name" value="FAS1 domain"/>
    <property type="match status" value="1"/>
</dbReference>
<sequence length="174" mass="19491">MSRSLVLRNPIAFVLGLVLVCSFVILALTMLRLPDPTTTATTYHSHSDNKLLIGKFGEMMIKMLPEDLAFTVFIPSEKAFKRDLRLDPTDSFVGEKMNDTYAMVSRVLGFSAVRRSIGSETVAFGKEFHGRLVVNGVRSERVDLRRKGSLVHVMDGVLMDAEFQQSVQYDGEED</sequence>
<organism evidence="4 5">
    <name type="scientific">Rosa chinensis</name>
    <name type="common">China rose</name>
    <dbReference type="NCBI Taxonomy" id="74649"/>
    <lineage>
        <taxon>Eukaryota</taxon>
        <taxon>Viridiplantae</taxon>
        <taxon>Streptophyta</taxon>
        <taxon>Embryophyta</taxon>
        <taxon>Tracheophyta</taxon>
        <taxon>Spermatophyta</taxon>
        <taxon>Magnoliopsida</taxon>
        <taxon>eudicotyledons</taxon>
        <taxon>Gunneridae</taxon>
        <taxon>Pentapetalae</taxon>
        <taxon>rosids</taxon>
        <taxon>fabids</taxon>
        <taxon>Rosales</taxon>
        <taxon>Rosaceae</taxon>
        <taxon>Rosoideae</taxon>
        <taxon>Rosoideae incertae sedis</taxon>
        <taxon>Rosa</taxon>
    </lineage>
</organism>
<dbReference type="Gramene" id="PRQ43448">
    <property type="protein sequence ID" value="PRQ43448"/>
    <property type="gene ID" value="RchiOBHm_Chr3g0468601"/>
</dbReference>
<gene>
    <name evidence="4" type="ORF">RchiOBHm_Chr3g0468601</name>
</gene>
<evidence type="ECO:0000313" key="5">
    <source>
        <dbReference type="Proteomes" id="UP000238479"/>
    </source>
</evidence>
<dbReference type="InterPro" id="IPR036378">
    <property type="entry name" value="FAS1_dom_sf"/>
</dbReference>
<comment type="caution">
    <text evidence="4">The sequence shown here is derived from an EMBL/GenBank/DDBJ whole genome shotgun (WGS) entry which is preliminary data.</text>
</comment>
<reference evidence="4 5" key="1">
    <citation type="journal article" date="2018" name="Nat. Genet.">
        <title>The Rosa genome provides new insights in the design of modern roses.</title>
        <authorList>
            <person name="Bendahmane M."/>
        </authorList>
    </citation>
    <scope>NUCLEOTIDE SEQUENCE [LARGE SCALE GENOMIC DNA]</scope>
    <source>
        <strain evidence="5">cv. Old Blush</strain>
    </source>
</reference>